<evidence type="ECO:0000313" key="14">
    <source>
        <dbReference type="EMBL" id="GGW85242.1"/>
    </source>
</evidence>
<dbReference type="PANTHER" id="PTHR43071">
    <property type="entry name" value="2-AMINO-4-HYDROXY-6-HYDROXYMETHYLDIHYDROPTERIDINE PYROPHOSPHOKINASE"/>
    <property type="match status" value="1"/>
</dbReference>
<evidence type="ECO:0000256" key="9">
    <source>
        <dbReference type="ARBA" id="ARBA00022909"/>
    </source>
</evidence>
<keyword evidence="8" id="KW-0067">ATP-binding</keyword>
<dbReference type="InterPro" id="IPR000550">
    <property type="entry name" value="Hppk"/>
</dbReference>
<dbReference type="CDD" id="cd00483">
    <property type="entry name" value="HPPK"/>
    <property type="match status" value="1"/>
</dbReference>
<dbReference type="EMBL" id="BMYS01000008">
    <property type="protein sequence ID" value="GGW85242.1"/>
    <property type="molecule type" value="Genomic_DNA"/>
</dbReference>
<dbReference type="Pfam" id="PF01288">
    <property type="entry name" value="HPPK"/>
    <property type="match status" value="1"/>
</dbReference>
<dbReference type="GO" id="GO:0003848">
    <property type="term" value="F:2-amino-4-hydroxy-6-hydroxymethyldihydropteridine diphosphokinase activity"/>
    <property type="evidence" value="ECO:0007669"/>
    <property type="project" value="UniProtKB-EC"/>
</dbReference>
<comment type="similarity">
    <text evidence="2">Belongs to the HPPK family.</text>
</comment>
<protein>
    <recommendedName>
        <fullName evidence="4">2-amino-4-hydroxy-6-hydroxymethyldihydropteridine pyrophosphokinase</fullName>
        <ecNumber evidence="3">2.7.6.3</ecNumber>
    </recommendedName>
    <alternativeName>
        <fullName evidence="11">6-hydroxymethyl-7,8-dihydropterin pyrophosphokinase</fullName>
    </alternativeName>
    <alternativeName>
        <fullName evidence="12">7,8-dihydro-6-hydroxymethylpterin-pyrophosphokinase</fullName>
    </alternativeName>
</protein>
<reference evidence="14" key="2">
    <citation type="submission" date="2020-09" db="EMBL/GenBank/DDBJ databases">
        <authorList>
            <person name="Sun Q."/>
            <person name="Kim S."/>
        </authorList>
    </citation>
    <scope>NUCLEOTIDE SEQUENCE</scope>
    <source>
        <strain evidence="14">KCTC 23732</strain>
    </source>
</reference>
<keyword evidence="15" id="KW-1185">Reference proteome</keyword>
<keyword evidence="9" id="KW-0289">Folate biosynthesis</keyword>
<feature type="domain" description="7,8-dihydro-6-hydroxymethylpterin-pyrophosphokinase" evidence="13">
    <location>
        <begin position="5"/>
        <end position="132"/>
    </location>
</feature>
<keyword evidence="7" id="KW-0418">Kinase</keyword>
<name>A0A918JK04_9BURK</name>
<dbReference type="NCBIfam" id="TIGR01498">
    <property type="entry name" value="folK"/>
    <property type="match status" value="1"/>
</dbReference>
<evidence type="ECO:0000256" key="3">
    <source>
        <dbReference type="ARBA" id="ARBA00013253"/>
    </source>
</evidence>
<evidence type="ECO:0000256" key="8">
    <source>
        <dbReference type="ARBA" id="ARBA00022840"/>
    </source>
</evidence>
<evidence type="ECO:0000256" key="7">
    <source>
        <dbReference type="ARBA" id="ARBA00022777"/>
    </source>
</evidence>
<sequence length="156" mass="17330">MNIAYIGLGSNLGESRNVLQQALANLAAHPSIHKLEYSRFYRSSPVDASGPDYVNAVARLETPLASLELLHLLQGIENRYGRERPYVNAPRTLDLDILLFNEEINHSAELTLPHPRMHERAFVLLPLQELAPGIVLAQGTLGTLLEQCKDQGIELL</sequence>
<evidence type="ECO:0000256" key="10">
    <source>
        <dbReference type="ARBA" id="ARBA00029409"/>
    </source>
</evidence>
<evidence type="ECO:0000256" key="11">
    <source>
        <dbReference type="ARBA" id="ARBA00029766"/>
    </source>
</evidence>
<evidence type="ECO:0000256" key="1">
    <source>
        <dbReference type="ARBA" id="ARBA00005051"/>
    </source>
</evidence>
<dbReference type="AlphaFoldDB" id="A0A918JK04"/>
<comment type="caution">
    <text evidence="14">The sequence shown here is derived from an EMBL/GenBank/DDBJ whole genome shotgun (WGS) entry which is preliminary data.</text>
</comment>
<reference evidence="14" key="1">
    <citation type="journal article" date="2014" name="Int. J. Syst. Evol. Microbiol.">
        <title>Complete genome sequence of Corynebacterium casei LMG S-19264T (=DSM 44701T), isolated from a smear-ripened cheese.</title>
        <authorList>
            <consortium name="US DOE Joint Genome Institute (JGI-PGF)"/>
            <person name="Walter F."/>
            <person name="Albersmeier A."/>
            <person name="Kalinowski J."/>
            <person name="Ruckert C."/>
        </authorList>
    </citation>
    <scope>NUCLEOTIDE SEQUENCE</scope>
    <source>
        <strain evidence="14">KCTC 23732</strain>
    </source>
</reference>
<organism evidence="14 15">
    <name type="scientific">Advenella faeciporci</name>
    <dbReference type="NCBI Taxonomy" id="797535"/>
    <lineage>
        <taxon>Bacteria</taxon>
        <taxon>Pseudomonadati</taxon>
        <taxon>Pseudomonadota</taxon>
        <taxon>Betaproteobacteria</taxon>
        <taxon>Burkholderiales</taxon>
        <taxon>Alcaligenaceae</taxon>
    </lineage>
</organism>
<comment type="pathway">
    <text evidence="1">Cofactor biosynthesis; tetrahydrofolate biosynthesis; 2-amino-4-hydroxy-6-hydroxymethyl-7,8-dihydropteridine diphosphate from 7,8-dihydroneopterin triphosphate: step 4/4.</text>
</comment>
<evidence type="ECO:0000313" key="15">
    <source>
        <dbReference type="Proteomes" id="UP000608345"/>
    </source>
</evidence>
<comment type="function">
    <text evidence="10">Catalyzes the transfer of pyrophosphate from adenosine triphosphate (ATP) to 6-hydroxymethyl-7,8-dihydropterin, an enzymatic step in folate biosynthesis pathway.</text>
</comment>
<dbReference type="EC" id="2.7.6.3" evidence="3"/>
<dbReference type="Gene3D" id="3.30.70.560">
    <property type="entry name" value="7,8-Dihydro-6-hydroxymethylpterin-pyrophosphokinase HPPK"/>
    <property type="match status" value="1"/>
</dbReference>
<dbReference type="GO" id="GO:0046656">
    <property type="term" value="P:folic acid biosynthetic process"/>
    <property type="evidence" value="ECO:0007669"/>
    <property type="project" value="UniProtKB-KW"/>
</dbReference>
<keyword evidence="6" id="KW-0547">Nucleotide-binding</keyword>
<proteinExistence type="inferred from homology"/>
<evidence type="ECO:0000256" key="5">
    <source>
        <dbReference type="ARBA" id="ARBA00022679"/>
    </source>
</evidence>
<dbReference type="GO" id="GO:0016301">
    <property type="term" value="F:kinase activity"/>
    <property type="evidence" value="ECO:0007669"/>
    <property type="project" value="UniProtKB-KW"/>
</dbReference>
<evidence type="ECO:0000256" key="4">
    <source>
        <dbReference type="ARBA" id="ARBA00016218"/>
    </source>
</evidence>
<dbReference type="Proteomes" id="UP000608345">
    <property type="component" value="Unassembled WGS sequence"/>
</dbReference>
<dbReference type="GO" id="GO:0005524">
    <property type="term" value="F:ATP binding"/>
    <property type="evidence" value="ECO:0007669"/>
    <property type="project" value="UniProtKB-KW"/>
</dbReference>
<evidence type="ECO:0000256" key="6">
    <source>
        <dbReference type="ARBA" id="ARBA00022741"/>
    </source>
</evidence>
<accession>A0A918JK04</accession>
<gene>
    <name evidence="14" type="primary">folK</name>
    <name evidence="14" type="ORF">GCM10011450_13960</name>
</gene>
<evidence type="ECO:0000256" key="2">
    <source>
        <dbReference type="ARBA" id="ARBA00005810"/>
    </source>
</evidence>
<dbReference type="PANTHER" id="PTHR43071:SF1">
    <property type="entry name" value="2-AMINO-4-HYDROXY-6-HYDROXYMETHYLDIHYDROPTERIDINE PYROPHOSPHOKINASE"/>
    <property type="match status" value="1"/>
</dbReference>
<evidence type="ECO:0000259" key="13">
    <source>
        <dbReference type="Pfam" id="PF01288"/>
    </source>
</evidence>
<dbReference type="InterPro" id="IPR035907">
    <property type="entry name" value="Hppk_sf"/>
</dbReference>
<evidence type="ECO:0000256" key="12">
    <source>
        <dbReference type="ARBA" id="ARBA00033413"/>
    </source>
</evidence>
<dbReference type="SUPFAM" id="SSF55083">
    <property type="entry name" value="6-hydroxymethyl-7,8-dihydropterin pyrophosphokinase, HPPK"/>
    <property type="match status" value="1"/>
</dbReference>
<keyword evidence="5" id="KW-0808">Transferase</keyword>
<dbReference type="RefSeq" id="WP_189384776.1">
    <property type="nucleotide sequence ID" value="NZ_BAABFY010000003.1"/>
</dbReference>